<evidence type="ECO:0000313" key="5">
    <source>
        <dbReference type="EMBL" id="OGD71329.1"/>
    </source>
</evidence>
<dbReference type="Pfam" id="PF00535">
    <property type="entry name" value="Glycos_transf_2"/>
    <property type="match status" value="1"/>
</dbReference>
<comment type="similarity">
    <text evidence="1">Belongs to the glycosyltransferase 2 family.</text>
</comment>
<dbReference type="PANTHER" id="PTHR43179">
    <property type="entry name" value="RHAMNOSYLTRANSFERASE WBBL"/>
    <property type="match status" value="1"/>
</dbReference>
<name>A0A1F5EV98_9BACT</name>
<dbReference type="EMBL" id="MFAG01000035">
    <property type="protein sequence ID" value="OGD71329.1"/>
    <property type="molecule type" value="Genomic_DNA"/>
</dbReference>
<organism evidence="5 6">
    <name type="scientific">Candidatus Collierbacteria bacterium RIFCSPHIGHO2_01_FULL_50_25</name>
    <dbReference type="NCBI Taxonomy" id="1817722"/>
    <lineage>
        <taxon>Bacteria</taxon>
        <taxon>Candidatus Collieribacteriota</taxon>
    </lineage>
</organism>
<accession>A0A1F5EV98</accession>
<dbReference type="Gene3D" id="3.90.550.10">
    <property type="entry name" value="Spore Coat Polysaccharide Biosynthesis Protein SpsA, Chain A"/>
    <property type="match status" value="1"/>
</dbReference>
<proteinExistence type="inferred from homology"/>
<dbReference type="InterPro" id="IPR001173">
    <property type="entry name" value="Glyco_trans_2-like"/>
</dbReference>
<reference evidence="5 6" key="1">
    <citation type="journal article" date="2016" name="Nat. Commun.">
        <title>Thousands of microbial genomes shed light on interconnected biogeochemical processes in an aquifer system.</title>
        <authorList>
            <person name="Anantharaman K."/>
            <person name="Brown C.T."/>
            <person name="Hug L.A."/>
            <person name="Sharon I."/>
            <person name="Castelle C.J."/>
            <person name="Probst A.J."/>
            <person name="Thomas B.C."/>
            <person name="Singh A."/>
            <person name="Wilkins M.J."/>
            <person name="Karaoz U."/>
            <person name="Brodie E.L."/>
            <person name="Williams K.H."/>
            <person name="Hubbard S.S."/>
            <person name="Banfield J.F."/>
        </authorList>
    </citation>
    <scope>NUCLEOTIDE SEQUENCE [LARGE SCALE GENOMIC DNA]</scope>
</reference>
<protein>
    <recommendedName>
        <fullName evidence="4">Glycosyltransferase 2-like domain-containing protein</fullName>
    </recommendedName>
</protein>
<dbReference type="AlphaFoldDB" id="A0A1F5EV98"/>
<comment type="caution">
    <text evidence="5">The sequence shown here is derived from an EMBL/GenBank/DDBJ whole genome shotgun (WGS) entry which is preliminary data.</text>
</comment>
<feature type="domain" description="Glycosyltransferase 2-like" evidence="4">
    <location>
        <begin position="6"/>
        <end position="119"/>
    </location>
</feature>
<keyword evidence="3" id="KW-0808">Transferase</keyword>
<dbReference type="CDD" id="cd04186">
    <property type="entry name" value="GT_2_like_c"/>
    <property type="match status" value="1"/>
</dbReference>
<sequence length="289" mass="33105">MKHSLTVIIPTYNGLSLLKKHLPQIIKHSGEGTKIIIVDDGSIDGTVEWLGKEHAQVACIHNDENLGFTKSVNLGARNVTTNLFVLLNNDVAVTRDYLSSAVKRFDDPKVFAVTLNETKSSWPLISFGGKLNYTRAEDKTKAYFSAWASGGSAIFRTRHWQELGGFDEVYSPGYWEDIDLGWRAWKAGYKIIWDPRAKVVHEHESTFNRYDRNHLNFIKQRNELVFNWKNTTDENLRREHLRYLARYTLNHPGYLKVILSALMVLPKIRRGGPSVRGDLEVLQLVNRPV</sequence>
<dbReference type="SUPFAM" id="SSF53448">
    <property type="entry name" value="Nucleotide-diphospho-sugar transferases"/>
    <property type="match status" value="1"/>
</dbReference>
<evidence type="ECO:0000256" key="3">
    <source>
        <dbReference type="ARBA" id="ARBA00022679"/>
    </source>
</evidence>
<keyword evidence="2" id="KW-0328">Glycosyltransferase</keyword>
<dbReference type="GO" id="GO:0016757">
    <property type="term" value="F:glycosyltransferase activity"/>
    <property type="evidence" value="ECO:0007669"/>
    <property type="project" value="UniProtKB-KW"/>
</dbReference>
<gene>
    <name evidence="5" type="ORF">A2703_00005</name>
</gene>
<dbReference type="PANTHER" id="PTHR43179:SF12">
    <property type="entry name" value="GALACTOFURANOSYLTRANSFERASE GLFT2"/>
    <property type="match status" value="1"/>
</dbReference>
<dbReference type="STRING" id="1817722.A2703_00005"/>
<dbReference type="Proteomes" id="UP000177979">
    <property type="component" value="Unassembled WGS sequence"/>
</dbReference>
<evidence type="ECO:0000256" key="1">
    <source>
        <dbReference type="ARBA" id="ARBA00006739"/>
    </source>
</evidence>
<evidence type="ECO:0000259" key="4">
    <source>
        <dbReference type="Pfam" id="PF00535"/>
    </source>
</evidence>
<dbReference type="InterPro" id="IPR029044">
    <property type="entry name" value="Nucleotide-diphossugar_trans"/>
</dbReference>
<evidence type="ECO:0000313" key="6">
    <source>
        <dbReference type="Proteomes" id="UP000177979"/>
    </source>
</evidence>
<evidence type="ECO:0000256" key="2">
    <source>
        <dbReference type="ARBA" id="ARBA00022676"/>
    </source>
</evidence>